<keyword evidence="8" id="KW-1185">Reference proteome</keyword>
<dbReference type="PANTHER" id="PTHR43341:SF37">
    <property type="entry name" value="AMINO ACID TRANSPORTER (EUROFUNG)"/>
    <property type="match status" value="1"/>
</dbReference>
<dbReference type="Gene3D" id="1.20.1740.10">
    <property type="entry name" value="Amino acid/polyamine transporter I"/>
    <property type="match status" value="1"/>
</dbReference>
<sequence>MMQSVGELSTAFPTPSAFSTWASQFVDEALGFALVSIVDETGVDLQAAELSGANTIIRYWTTAVPVAVWISLFMLVFIGINFLGVKGFADTETVFTSIKFAFVFIVIISCIIISAGAAPKGDTIGFKFWSNPGPFNNGFKGFLSTFSTSIFALTGTELTGITAGESANPKESVPRAANSIWIRLGFFYIVGSWMVTMVVPSTNDQLLGGSGVNASPFVIALKAGGLDPLAHMMNAIILISVLSCGNSALYAGSRTLVGLAHIKLAPRVFAKCDKYGRPSYATIFIALAGYALSLLNISNNGAVVFAWFSSLAALAGIWAVRTPFLFPAFL</sequence>
<feature type="transmembrane region" description="Helical" evidence="5">
    <location>
        <begin position="235"/>
        <end position="257"/>
    </location>
</feature>
<dbReference type="Proteomes" id="UP000186594">
    <property type="component" value="Unassembled WGS sequence"/>
</dbReference>
<evidence type="ECO:0000259" key="6">
    <source>
        <dbReference type="Pfam" id="PF00324"/>
    </source>
</evidence>
<dbReference type="Pfam" id="PF00324">
    <property type="entry name" value="AA_permease"/>
    <property type="match status" value="1"/>
</dbReference>
<evidence type="ECO:0000313" key="7">
    <source>
        <dbReference type="EMBL" id="OLL25512.1"/>
    </source>
</evidence>
<organism evidence="7 8">
    <name type="scientific">Neolecta irregularis (strain DAH-3)</name>
    <dbReference type="NCBI Taxonomy" id="1198029"/>
    <lineage>
        <taxon>Eukaryota</taxon>
        <taxon>Fungi</taxon>
        <taxon>Dikarya</taxon>
        <taxon>Ascomycota</taxon>
        <taxon>Taphrinomycotina</taxon>
        <taxon>Neolectales</taxon>
        <taxon>Neolectaceae</taxon>
        <taxon>Neolecta</taxon>
    </lineage>
</organism>
<evidence type="ECO:0000256" key="5">
    <source>
        <dbReference type="SAM" id="Phobius"/>
    </source>
</evidence>
<comment type="subcellular location">
    <subcellularLocation>
        <location evidence="1">Membrane</location>
        <topology evidence="1">Multi-pass membrane protein</topology>
    </subcellularLocation>
</comment>
<keyword evidence="3 5" id="KW-1133">Transmembrane helix</keyword>
<dbReference type="OrthoDB" id="3900342at2759"/>
<evidence type="ECO:0000256" key="1">
    <source>
        <dbReference type="ARBA" id="ARBA00004141"/>
    </source>
</evidence>
<dbReference type="InterPro" id="IPR050524">
    <property type="entry name" value="APC_YAT"/>
</dbReference>
<protein>
    <submittedName>
        <fullName evidence="7">Amino-acid permease inda1</fullName>
    </submittedName>
</protein>
<dbReference type="OMA" id="MAGMENT"/>
<accession>A0A1U7LSJ2</accession>
<dbReference type="InterPro" id="IPR004841">
    <property type="entry name" value="AA-permease/SLC12A_dom"/>
</dbReference>
<name>A0A1U7LSJ2_NEOID</name>
<dbReference type="PANTHER" id="PTHR43341">
    <property type="entry name" value="AMINO ACID PERMEASE"/>
    <property type="match status" value="1"/>
</dbReference>
<feature type="transmembrane region" description="Helical" evidence="5">
    <location>
        <begin position="301"/>
        <end position="320"/>
    </location>
</feature>
<proteinExistence type="predicted"/>
<keyword evidence="4 5" id="KW-0472">Membrane</keyword>
<feature type="transmembrane region" description="Helical" evidence="5">
    <location>
        <begin position="180"/>
        <end position="199"/>
    </location>
</feature>
<reference evidence="7 8" key="1">
    <citation type="submission" date="2016-04" db="EMBL/GenBank/DDBJ databases">
        <title>Evolutionary innovation and constraint leading to complex multicellularity in the Ascomycota.</title>
        <authorList>
            <person name="Cisse O."/>
            <person name="Nguyen A."/>
            <person name="Hewitt D.A."/>
            <person name="Jedd G."/>
            <person name="Stajich J.E."/>
        </authorList>
    </citation>
    <scope>NUCLEOTIDE SEQUENCE [LARGE SCALE GENOMIC DNA]</scope>
    <source>
        <strain evidence="7 8">DAH-3</strain>
    </source>
</reference>
<keyword evidence="2 5" id="KW-0812">Transmembrane</keyword>
<feature type="transmembrane region" description="Helical" evidence="5">
    <location>
        <begin position="97"/>
        <end position="118"/>
    </location>
</feature>
<evidence type="ECO:0000313" key="8">
    <source>
        <dbReference type="Proteomes" id="UP000186594"/>
    </source>
</evidence>
<evidence type="ECO:0000256" key="2">
    <source>
        <dbReference type="ARBA" id="ARBA00022692"/>
    </source>
</evidence>
<dbReference type="GO" id="GO:0015171">
    <property type="term" value="F:amino acid transmembrane transporter activity"/>
    <property type="evidence" value="ECO:0007669"/>
    <property type="project" value="TreeGrafter"/>
</dbReference>
<feature type="transmembrane region" description="Helical" evidence="5">
    <location>
        <begin position="278"/>
        <end position="295"/>
    </location>
</feature>
<dbReference type="AlphaFoldDB" id="A0A1U7LSJ2"/>
<dbReference type="PIRSF" id="PIRSF006060">
    <property type="entry name" value="AA_transporter"/>
    <property type="match status" value="1"/>
</dbReference>
<evidence type="ECO:0000256" key="4">
    <source>
        <dbReference type="ARBA" id="ARBA00023136"/>
    </source>
</evidence>
<evidence type="ECO:0000256" key="3">
    <source>
        <dbReference type="ARBA" id="ARBA00022989"/>
    </source>
</evidence>
<dbReference type="GO" id="GO:0016020">
    <property type="term" value="C:membrane"/>
    <property type="evidence" value="ECO:0007669"/>
    <property type="project" value="UniProtKB-SubCell"/>
</dbReference>
<gene>
    <name evidence="7" type="ORF">NEOLI_004451</name>
</gene>
<feature type="transmembrane region" description="Helical" evidence="5">
    <location>
        <begin position="66"/>
        <end position="85"/>
    </location>
</feature>
<comment type="caution">
    <text evidence="7">The sequence shown here is derived from an EMBL/GenBank/DDBJ whole genome shotgun (WGS) entry which is preliminary data.</text>
</comment>
<dbReference type="EMBL" id="LXFE01000387">
    <property type="protein sequence ID" value="OLL25512.1"/>
    <property type="molecule type" value="Genomic_DNA"/>
</dbReference>
<dbReference type="STRING" id="1198029.A0A1U7LSJ2"/>
<feature type="domain" description="Amino acid permease/ SLC12A" evidence="6">
    <location>
        <begin position="1"/>
        <end position="317"/>
    </location>
</feature>